<keyword evidence="2" id="KW-0472">Membrane</keyword>
<proteinExistence type="predicted"/>
<comment type="caution">
    <text evidence="3">The sequence shown here is derived from an EMBL/GenBank/DDBJ whole genome shotgun (WGS) entry which is preliminary data.</text>
</comment>
<keyword evidence="2" id="KW-0812">Transmembrane</keyword>
<name>A0ABR0EJT9_ZASCE</name>
<gene>
    <name evidence="3" type="ORF">PRZ48_007628</name>
</gene>
<feature type="region of interest" description="Disordered" evidence="1">
    <location>
        <begin position="150"/>
        <end position="186"/>
    </location>
</feature>
<feature type="region of interest" description="Disordered" evidence="1">
    <location>
        <begin position="263"/>
        <end position="300"/>
    </location>
</feature>
<keyword evidence="4" id="KW-1185">Reference proteome</keyword>
<dbReference type="Gene3D" id="1.10.10.2360">
    <property type="match status" value="1"/>
</dbReference>
<evidence type="ECO:0000256" key="2">
    <source>
        <dbReference type="SAM" id="Phobius"/>
    </source>
</evidence>
<feature type="transmembrane region" description="Helical" evidence="2">
    <location>
        <begin position="30"/>
        <end position="49"/>
    </location>
</feature>
<keyword evidence="2" id="KW-1133">Transmembrane helix</keyword>
<sequence>MQSKRYFSRPIEDAPQTPSWFSLSKTHQPYHAIFALILAYFLLTYITSLRHRAIDTILLRSFPAWSEKYTHLRLHTSQNVSIPATLALTLAVATRILPWVVLGMVPWYAGLEMGIVLVVWVFEQFLLWSWRLGKGVGWVPEGEEGWVRLSGQGVKPAERATGEPNGETPTPPDNDNPRPHTQSPSWLPQRLNFLASSFRGTRVQTSAGWETYQSITAEKKYQAKSFEELRNEQYEQENAREEQSFFGKSVSFLGDSMSFFRRRGSASSEEFSDAKSEGGGEEMPVPVPDLLTGSPRRMFT</sequence>
<organism evidence="3 4">
    <name type="scientific">Zasmidium cellare</name>
    <name type="common">Wine cellar mold</name>
    <name type="synonym">Racodium cellare</name>
    <dbReference type="NCBI Taxonomy" id="395010"/>
    <lineage>
        <taxon>Eukaryota</taxon>
        <taxon>Fungi</taxon>
        <taxon>Dikarya</taxon>
        <taxon>Ascomycota</taxon>
        <taxon>Pezizomycotina</taxon>
        <taxon>Dothideomycetes</taxon>
        <taxon>Dothideomycetidae</taxon>
        <taxon>Mycosphaerellales</taxon>
        <taxon>Mycosphaerellaceae</taxon>
        <taxon>Zasmidium</taxon>
    </lineage>
</organism>
<evidence type="ECO:0000256" key="1">
    <source>
        <dbReference type="SAM" id="MobiDB-lite"/>
    </source>
</evidence>
<evidence type="ECO:0000313" key="4">
    <source>
        <dbReference type="Proteomes" id="UP001305779"/>
    </source>
</evidence>
<protein>
    <submittedName>
        <fullName evidence="3">Uncharacterized protein</fullName>
    </submittedName>
</protein>
<dbReference type="Proteomes" id="UP001305779">
    <property type="component" value="Unassembled WGS sequence"/>
</dbReference>
<evidence type="ECO:0000313" key="3">
    <source>
        <dbReference type="EMBL" id="KAK4501819.1"/>
    </source>
</evidence>
<dbReference type="EMBL" id="JAXOVC010000005">
    <property type="protein sequence ID" value="KAK4501819.1"/>
    <property type="molecule type" value="Genomic_DNA"/>
</dbReference>
<feature type="transmembrane region" description="Helical" evidence="2">
    <location>
        <begin position="107"/>
        <end position="128"/>
    </location>
</feature>
<reference evidence="3 4" key="1">
    <citation type="journal article" date="2023" name="G3 (Bethesda)">
        <title>A chromosome-level genome assembly of Zasmidium syzygii isolated from banana leaves.</title>
        <authorList>
            <person name="van Westerhoven A.C."/>
            <person name="Mehrabi R."/>
            <person name="Talebi R."/>
            <person name="Steentjes M.B.F."/>
            <person name="Corcolon B."/>
            <person name="Chong P.A."/>
            <person name="Kema G.H.J."/>
            <person name="Seidl M.F."/>
        </authorList>
    </citation>
    <scope>NUCLEOTIDE SEQUENCE [LARGE SCALE GENOMIC DNA]</scope>
    <source>
        <strain evidence="3 4">P124</strain>
    </source>
</reference>
<accession>A0ABR0EJT9</accession>